<gene>
    <name evidence="3" type="ORF">QYE76_008908</name>
</gene>
<feature type="domain" description="KIB1-4 beta-propeller" evidence="2">
    <location>
        <begin position="90"/>
        <end position="294"/>
    </location>
</feature>
<dbReference type="PANTHER" id="PTHR33165">
    <property type="entry name" value="F-BOX DOMAIN CONTAINING PROTEIN-LIKE-RELATED"/>
    <property type="match status" value="1"/>
</dbReference>
<evidence type="ECO:0000313" key="4">
    <source>
        <dbReference type="Proteomes" id="UP001231189"/>
    </source>
</evidence>
<keyword evidence="1" id="KW-0472">Membrane</keyword>
<comment type="caution">
    <text evidence="3">The sequence shown here is derived from an EMBL/GenBank/DDBJ whole genome shotgun (WGS) entry which is preliminary data.</text>
</comment>
<keyword evidence="1" id="KW-1133">Transmembrane helix</keyword>
<keyword evidence="4" id="KW-1185">Reference proteome</keyword>
<protein>
    <recommendedName>
        <fullName evidence="2">KIB1-4 beta-propeller domain-containing protein</fullName>
    </recommendedName>
</protein>
<proteinExistence type="predicted"/>
<dbReference type="InterPro" id="IPR005174">
    <property type="entry name" value="KIB1-4_b-propeller"/>
</dbReference>
<dbReference type="AlphaFoldDB" id="A0AAD8TQZ3"/>
<keyword evidence="1" id="KW-0812">Transmembrane</keyword>
<sequence length="359" mass="40483">MDDGGGSPCWASLPPELVRHVADCFLATNDVDYYMGFRAVCRDWRHATDDPTKTWDVRFRPSRWSFFRTDSDNAIYLFINTVTGRFHYKDIPFLNKYRVAAVAEGGFFVLADKLIAADVYVLNPLTGHLACFILAVSTAFVFGVAAAVFGSPPTLVLFDIENNRLHRADLGGEHTYVRYHKWVHCNLVRHAIHNGVYNLVGRPFFDDPLKVFSSDQMDMVSCGRAFLVKSDGKVLMIVKQEDGMEVFKVQAGRDVWEPVRSIGDDCAIFIGTYKCVSIDASKFPSIHGNCIYHQQETAYEPWNLMIYKYDMRKQKTEMVIGEAGGTVGIYDGGINIARLVSCCMATSPYVTKRIAHLKH</sequence>
<dbReference type="Proteomes" id="UP001231189">
    <property type="component" value="Unassembled WGS sequence"/>
</dbReference>
<dbReference type="InterPro" id="IPR036047">
    <property type="entry name" value="F-box-like_dom_sf"/>
</dbReference>
<evidence type="ECO:0000259" key="2">
    <source>
        <dbReference type="Pfam" id="PF03478"/>
    </source>
</evidence>
<reference evidence="3" key="1">
    <citation type="submission" date="2023-07" db="EMBL/GenBank/DDBJ databases">
        <title>A chromosome-level genome assembly of Lolium multiflorum.</title>
        <authorList>
            <person name="Chen Y."/>
            <person name="Copetti D."/>
            <person name="Kolliker R."/>
            <person name="Studer B."/>
        </authorList>
    </citation>
    <scope>NUCLEOTIDE SEQUENCE</scope>
    <source>
        <strain evidence="3">02402/16</strain>
        <tissue evidence="3">Leaf</tissue>
    </source>
</reference>
<dbReference type="PANTHER" id="PTHR33165:SF86">
    <property type="entry name" value="EXPRESSED PROTEIN"/>
    <property type="match status" value="1"/>
</dbReference>
<dbReference type="SUPFAM" id="SSF81383">
    <property type="entry name" value="F-box domain"/>
    <property type="match status" value="1"/>
</dbReference>
<dbReference type="EMBL" id="JAUUTY010000001">
    <property type="protein sequence ID" value="KAK1692211.1"/>
    <property type="molecule type" value="Genomic_DNA"/>
</dbReference>
<name>A0AAD8TQZ3_LOLMU</name>
<dbReference type="Pfam" id="PF03478">
    <property type="entry name" value="Beta-prop_KIB1-4"/>
    <property type="match status" value="1"/>
</dbReference>
<accession>A0AAD8TQZ3</accession>
<evidence type="ECO:0000256" key="1">
    <source>
        <dbReference type="SAM" id="Phobius"/>
    </source>
</evidence>
<evidence type="ECO:0000313" key="3">
    <source>
        <dbReference type="EMBL" id="KAK1692211.1"/>
    </source>
</evidence>
<organism evidence="3 4">
    <name type="scientific">Lolium multiflorum</name>
    <name type="common">Italian ryegrass</name>
    <name type="synonym">Lolium perenne subsp. multiflorum</name>
    <dbReference type="NCBI Taxonomy" id="4521"/>
    <lineage>
        <taxon>Eukaryota</taxon>
        <taxon>Viridiplantae</taxon>
        <taxon>Streptophyta</taxon>
        <taxon>Embryophyta</taxon>
        <taxon>Tracheophyta</taxon>
        <taxon>Spermatophyta</taxon>
        <taxon>Magnoliopsida</taxon>
        <taxon>Liliopsida</taxon>
        <taxon>Poales</taxon>
        <taxon>Poaceae</taxon>
        <taxon>BOP clade</taxon>
        <taxon>Pooideae</taxon>
        <taxon>Poodae</taxon>
        <taxon>Poeae</taxon>
        <taxon>Poeae Chloroplast Group 2 (Poeae type)</taxon>
        <taxon>Loliodinae</taxon>
        <taxon>Loliinae</taxon>
        <taxon>Lolium</taxon>
    </lineage>
</organism>
<feature type="transmembrane region" description="Helical" evidence="1">
    <location>
        <begin position="132"/>
        <end position="158"/>
    </location>
</feature>